<evidence type="ECO:0000256" key="2">
    <source>
        <dbReference type="ARBA" id="ARBA00023315"/>
    </source>
</evidence>
<name>A0ABM4ADU6_ZIZJJ</name>
<keyword evidence="1" id="KW-0808">Transferase</keyword>
<evidence type="ECO:0000313" key="3">
    <source>
        <dbReference type="Proteomes" id="UP001652623"/>
    </source>
</evidence>
<sequence>MANSVKIVEVSHVTMSHANMCAKPLTLLSLTISNAEASVMALQITVFPCIGGFCIGITSHHAVLDSKTSTSFVKSWAYICYTLVCLQRAIEAKEKNIILAFGIDARSRLKPTVPLMYFGNCISACIVIVETEKVLKEKYGVCYVAEAISESIKGVENGVLMVRKLRFQSLIRPWIRVKANRE</sequence>
<keyword evidence="3" id="KW-1185">Reference proteome</keyword>
<dbReference type="Proteomes" id="UP001652623">
    <property type="component" value="Chromosome 7"/>
</dbReference>
<dbReference type="Gene3D" id="3.30.559.10">
    <property type="entry name" value="Chloramphenicol acetyltransferase-like domain"/>
    <property type="match status" value="1"/>
</dbReference>
<accession>A0ABM4ADU6</accession>
<dbReference type="RefSeq" id="XP_060674883.1">
    <property type="nucleotide sequence ID" value="XM_060818900.1"/>
</dbReference>
<proteinExistence type="predicted"/>
<dbReference type="InterPro" id="IPR051504">
    <property type="entry name" value="Plant_metabolite_acyltrans"/>
</dbReference>
<reference evidence="4" key="1">
    <citation type="submission" date="2025-08" db="UniProtKB">
        <authorList>
            <consortium name="RefSeq"/>
        </authorList>
    </citation>
    <scope>IDENTIFICATION</scope>
    <source>
        <tissue evidence="4">Seedling</tissue>
    </source>
</reference>
<dbReference type="InterPro" id="IPR023213">
    <property type="entry name" value="CAT-like_dom_sf"/>
</dbReference>
<evidence type="ECO:0000256" key="1">
    <source>
        <dbReference type="ARBA" id="ARBA00022679"/>
    </source>
</evidence>
<gene>
    <name evidence="4" type="primary">LOC125423766</name>
</gene>
<dbReference type="GeneID" id="125423766"/>
<keyword evidence="2" id="KW-0012">Acyltransferase</keyword>
<protein>
    <submittedName>
        <fullName evidence="4">Phenolic glucoside malonyltransferase 1-like</fullName>
    </submittedName>
</protein>
<dbReference type="PANTHER" id="PTHR31625">
    <property type="match status" value="1"/>
</dbReference>
<organism evidence="3 4">
    <name type="scientific">Ziziphus jujuba</name>
    <name type="common">Chinese jujube</name>
    <name type="synonym">Ziziphus sativa</name>
    <dbReference type="NCBI Taxonomy" id="326968"/>
    <lineage>
        <taxon>Eukaryota</taxon>
        <taxon>Viridiplantae</taxon>
        <taxon>Streptophyta</taxon>
        <taxon>Embryophyta</taxon>
        <taxon>Tracheophyta</taxon>
        <taxon>Spermatophyta</taxon>
        <taxon>Magnoliopsida</taxon>
        <taxon>eudicotyledons</taxon>
        <taxon>Gunneridae</taxon>
        <taxon>Pentapetalae</taxon>
        <taxon>rosids</taxon>
        <taxon>fabids</taxon>
        <taxon>Rosales</taxon>
        <taxon>Rhamnaceae</taxon>
        <taxon>Paliureae</taxon>
        <taxon>Ziziphus</taxon>
    </lineage>
</organism>
<dbReference type="Pfam" id="PF02458">
    <property type="entry name" value="Transferase"/>
    <property type="match status" value="1"/>
</dbReference>
<evidence type="ECO:0000313" key="4">
    <source>
        <dbReference type="RefSeq" id="XP_060674883.1"/>
    </source>
</evidence>